<protein>
    <recommendedName>
        <fullName evidence="17">Nucleoporin</fullName>
    </recommendedName>
</protein>
<dbReference type="InterPro" id="IPR007187">
    <property type="entry name" value="Nucleoporin_Nup133/Nup155_C"/>
</dbReference>
<dbReference type="FunFam" id="1.25.40.440:FF:000001">
    <property type="entry name" value="Nuclear pore complex subunit"/>
    <property type="match status" value="1"/>
</dbReference>
<dbReference type="GO" id="GO:0051028">
    <property type="term" value="P:mRNA transport"/>
    <property type="evidence" value="ECO:0007669"/>
    <property type="project" value="UniProtKB-KW"/>
</dbReference>
<dbReference type="Pfam" id="PF08801">
    <property type="entry name" value="Nucleoporin_N"/>
    <property type="match status" value="1"/>
</dbReference>
<dbReference type="GO" id="GO:0036228">
    <property type="term" value="P:protein localization to nuclear inner membrane"/>
    <property type="evidence" value="ECO:0007669"/>
    <property type="project" value="TreeGrafter"/>
</dbReference>
<evidence type="ECO:0000256" key="8">
    <source>
        <dbReference type="ARBA" id="ARBA00023010"/>
    </source>
</evidence>
<accession>A0AAD9W893</accession>
<evidence type="ECO:0000313" key="16">
    <source>
        <dbReference type="Proteomes" id="UP001265746"/>
    </source>
</evidence>
<evidence type="ECO:0000256" key="9">
    <source>
        <dbReference type="ARBA" id="ARBA00023132"/>
    </source>
</evidence>
<feature type="domain" description="Nucleoporin Nup133/Nup155-like C-terminal" evidence="13">
    <location>
        <begin position="679"/>
        <end position="1345"/>
    </location>
</feature>
<dbReference type="InterPro" id="IPR014908">
    <property type="entry name" value="Nucleoporin_Nup133/Nup155_N"/>
</dbReference>
<dbReference type="GO" id="GO:0017056">
    <property type="term" value="F:structural constituent of nuclear pore"/>
    <property type="evidence" value="ECO:0007669"/>
    <property type="project" value="InterPro"/>
</dbReference>
<evidence type="ECO:0000313" key="15">
    <source>
        <dbReference type="EMBL" id="KAK2614777.1"/>
    </source>
</evidence>
<name>A0AAD9W893_PHOAM</name>
<dbReference type="PANTHER" id="PTHR10350:SF6">
    <property type="entry name" value="NUCLEAR PORE COMPLEX PROTEIN NUP155"/>
    <property type="match status" value="1"/>
</dbReference>
<feature type="region of interest" description="Disordered" evidence="12">
    <location>
        <begin position="1"/>
        <end position="81"/>
    </location>
</feature>
<sequence length="1420" mass="157104">MATTTPLRHLPGAFINTPAPANDATRRNLFGDATAGGPRGGPLGRDPLRPATDPFRPLGAAGQPQPPGPPAPPAHQMVPDNAAQPPVLRAAKVVNDLLQLDGSYPELNSLCQLRTSSDYDLATVDPGLAPFHKPTMYPIPDRVFENFDRGQIATNMGLFTEINHAWVTIDNALYLWDYTHPDPELIGYEESPHTITTLALVPPKAGVFVDTITHILVLATATEMILLGIAATPTPNGSHAVNLYSTRMTLHKGSLDVSFIVGSADGRIFFGGNNDTDVHELYYQQEEKWFSSRCGKINHTHPGWSSVVPSLPHPSTLLPSPSALWAPKTNESLADMVIDDSRKLLYTLSNASTIRVYQLEGLHKLTKCIEKDKTTCFNETTHFVSGSPLLTNNLTIVSISPISSKESFNLHLVALTSTGCRIFLSATSSSSTSGAAPQSMQVQFVKFPPSADQAPHAQQAVDGAYLNVNSQALTTSRFGQRFAPGYFFDFVAKTDNPNTDILFVSAPETGRIKLQHGTVAHNERAMRYYESANFIDLGPGVKVLAVGSVTPPFAAAGQPVGFGNELAVQFDQSPSEFAIMTNMGIHIIRRRRMVDVFATVIRKSASDDAVKYETTRFIHLYGRNETVSTALAIACGQGNDLRNGAARVIDQVTQDRARSVFIDFGGDPTVTETDSITLSSRHHALGLYLTRLVRMLWKSRVIQQSTNATGAVVVDSTVPLTKLNSVQENLDRLRNFLDANRGVIKGLNGPQDLANAQNRLAEIAMQSEHQGLHSLQRLMENIAEGISFVLMLFDERVAEIFVRLDAPTQTQLRELTYEQLFSQEAGRDLAKLLVKAIVNRNIESGANVETVADALRRRCGSFCSPDDVVVFKAQEQLKRASEQAGNPNHLRQLLGESLRLFERVAGSLTLANLHGAVQQYLDLQYYAGAIQLCLRVAQEKDRGNSALSWINDGRPPNDARQAAFNERRSCYDLVHEVMQRLDEVSAREPELVDGRLTLSATKRNEAYNVVNGSDDEVFHFDLYEWYIEQNWTDRILAIDSPHVITFLKRLAATEARHADLLCRFYTHRGRFYEAAEVQAELAKNEVLQIGIKDRITLLSRAKGNASVSTVGISRQHQQVLNHDVTTLLEIAHIQDDLLERLKADERIPADRKGDCEQALNGPILSLTELFNGFAEPANYYDLSLLIYHAADHHAPRLIADTWRSLINAAHFETEEAHRLWEERGRPADDPDFGPPPLPYEHVVNKVQDIAHRTSLNNHVFPIDTVLTILCEYAITQNQNEDIQADPNWPVLLFVNNLGVAHAIVTRVLERILDAQEAPFTGRRRKVVVRWILAVCELWVREVERRGLDGQLGGGNIGRWTVQLLGRAVQTMDEILETERAAGRPEHAREAQGLMGGARELAAKINQVLGLEEVRPGRGGW</sequence>
<keyword evidence="9" id="KW-0906">Nuclear pore complex</keyword>
<evidence type="ECO:0000259" key="13">
    <source>
        <dbReference type="Pfam" id="PF03177"/>
    </source>
</evidence>
<keyword evidence="8" id="KW-0811">Translocation</keyword>
<evidence type="ECO:0000256" key="11">
    <source>
        <dbReference type="ARBA" id="ARBA00023242"/>
    </source>
</evidence>
<reference evidence="15" key="1">
    <citation type="submission" date="2023-06" db="EMBL/GenBank/DDBJ databases">
        <authorList>
            <person name="Noh H."/>
        </authorList>
    </citation>
    <scope>NUCLEOTIDE SEQUENCE</scope>
    <source>
        <strain evidence="15">DUCC20226</strain>
    </source>
</reference>
<evidence type="ECO:0000256" key="4">
    <source>
        <dbReference type="ARBA" id="ARBA00007373"/>
    </source>
</evidence>
<comment type="caution">
    <text evidence="15">The sequence shown here is derived from an EMBL/GenBank/DDBJ whole genome shotgun (WGS) entry which is preliminary data.</text>
</comment>
<comment type="similarity">
    <text evidence="4">Belongs to the non-repetitive/WGA-negative nucleoporin family.</text>
</comment>
<dbReference type="Gene3D" id="1.25.40.440">
    <property type="entry name" value="Nucleoporin, helical domain, central subdomain"/>
    <property type="match status" value="1"/>
</dbReference>
<dbReference type="Proteomes" id="UP001265746">
    <property type="component" value="Unassembled WGS sequence"/>
</dbReference>
<keyword evidence="5" id="KW-0813">Transport</keyword>
<keyword evidence="11" id="KW-0539">Nucleus</keyword>
<dbReference type="InterPro" id="IPR042538">
    <property type="entry name" value="Nucleoporin_Nup155_C_3"/>
</dbReference>
<dbReference type="GO" id="GO:0006405">
    <property type="term" value="P:RNA export from nucleus"/>
    <property type="evidence" value="ECO:0007669"/>
    <property type="project" value="TreeGrafter"/>
</dbReference>
<dbReference type="Pfam" id="PF03177">
    <property type="entry name" value="Nucleoporin_C"/>
    <property type="match status" value="1"/>
</dbReference>
<evidence type="ECO:0000256" key="12">
    <source>
        <dbReference type="SAM" id="MobiDB-lite"/>
    </source>
</evidence>
<dbReference type="Gene3D" id="1.20.58.1780">
    <property type="match status" value="1"/>
</dbReference>
<evidence type="ECO:0000256" key="7">
    <source>
        <dbReference type="ARBA" id="ARBA00022927"/>
    </source>
</evidence>
<dbReference type="GO" id="GO:0006606">
    <property type="term" value="P:protein import into nucleus"/>
    <property type="evidence" value="ECO:0007669"/>
    <property type="project" value="TreeGrafter"/>
</dbReference>
<evidence type="ECO:0000256" key="3">
    <source>
        <dbReference type="ARBA" id="ARBA00004620"/>
    </source>
</evidence>
<keyword evidence="16" id="KW-1185">Reference proteome</keyword>
<evidence type="ECO:0000256" key="2">
    <source>
        <dbReference type="ARBA" id="ARBA00004567"/>
    </source>
</evidence>
<feature type="compositionally biased region" description="Pro residues" evidence="12">
    <location>
        <begin position="64"/>
        <end position="73"/>
    </location>
</feature>
<keyword evidence="10" id="KW-0472">Membrane</keyword>
<dbReference type="Gene3D" id="1.20.120.1880">
    <property type="entry name" value="Nucleoporin, helical C-terminal domain"/>
    <property type="match status" value="1"/>
</dbReference>
<evidence type="ECO:0008006" key="17">
    <source>
        <dbReference type="Google" id="ProtNLM"/>
    </source>
</evidence>
<evidence type="ECO:0000259" key="14">
    <source>
        <dbReference type="Pfam" id="PF08801"/>
    </source>
</evidence>
<organism evidence="15 16">
    <name type="scientific">Phomopsis amygdali</name>
    <name type="common">Fusicoccum amygdali</name>
    <dbReference type="NCBI Taxonomy" id="1214568"/>
    <lineage>
        <taxon>Eukaryota</taxon>
        <taxon>Fungi</taxon>
        <taxon>Dikarya</taxon>
        <taxon>Ascomycota</taxon>
        <taxon>Pezizomycotina</taxon>
        <taxon>Sordariomycetes</taxon>
        <taxon>Sordariomycetidae</taxon>
        <taxon>Diaporthales</taxon>
        <taxon>Diaporthaceae</taxon>
        <taxon>Diaporthe</taxon>
    </lineage>
</organism>
<evidence type="ECO:0000256" key="6">
    <source>
        <dbReference type="ARBA" id="ARBA00022816"/>
    </source>
</evidence>
<dbReference type="EMBL" id="JAUJFL010000001">
    <property type="protein sequence ID" value="KAK2614777.1"/>
    <property type="molecule type" value="Genomic_DNA"/>
</dbReference>
<comment type="subcellular location">
    <subcellularLocation>
        <location evidence="1">Nucleus membrane</location>
        <topology evidence="1">Peripheral membrane protein</topology>
        <orientation evidence="1">Cytoplasmic side</orientation>
    </subcellularLocation>
    <subcellularLocation>
        <location evidence="3">Nucleus membrane</location>
        <topology evidence="3">Peripheral membrane protein</topology>
        <orientation evidence="3">Nucleoplasmic side</orientation>
    </subcellularLocation>
    <subcellularLocation>
        <location evidence="2">Nucleus</location>
        <location evidence="2">Nuclear pore complex</location>
    </subcellularLocation>
</comment>
<dbReference type="GO" id="GO:0000972">
    <property type="term" value="P:transcription-dependent tethering of RNA polymerase II gene DNA at nuclear periphery"/>
    <property type="evidence" value="ECO:0007669"/>
    <property type="project" value="TreeGrafter"/>
</dbReference>
<dbReference type="FunFam" id="1.25.40.450:FF:000002">
    <property type="entry name" value="Putative non-repetitive nucleoporin"/>
    <property type="match status" value="1"/>
</dbReference>
<dbReference type="InterPro" id="IPR042533">
    <property type="entry name" value="Nucleoporin_Nup155_C_1"/>
</dbReference>
<dbReference type="GO" id="GO:0031965">
    <property type="term" value="C:nuclear membrane"/>
    <property type="evidence" value="ECO:0007669"/>
    <property type="project" value="UniProtKB-SubCell"/>
</dbReference>
<dbReference type="InterPro" id="IPR004870">
    <property type="entry name" value="Nucleoporin_Nup155"/>
</dbReference>
<evidence type="ECO:0000256" key="1">
    <source>
        <dbReference type="ARBA" id="ARBA00004335"/>
    </source>
</evidence>
<dbReference type="InterPro" id="IPR042537">
    <property type="entry name" value="Nucleoporin_Nup155_C_2"/>
</dbReference>
<feature type="domain" description="Nucleoporin Nup133/Nup155-like N-terminal" evidence="14">
    <location>
        <begin position="130"/>
        <end position="587"/>
    </location>
</feature>
<proteinExistence type="inferred from homology"/>
<dbReference type="GO" id="GO:0051292">
    <property type="term" value="P:nuclear pore complex assembly"/>
    <property type="evidence" value="ECO:0007669"/>
    <property type="project" value="UniProtKB-ARBA"/>
</dbReference>
<dbReference type="GO" id="GO:0044611">
    <property type="term" value="C:nuclear pore inner ring"/>
    <property type="evidence" value="ECO:0007669"/>
    <property type="project" value="TreeGrafter"/>
</dbReference>
<keyword evidence="7" id="KW-0653">Protein transport</keyword>
<dbReference type="PANTHER" id="PTHR10350">
    <property type="entry name" value="NUCLEAR PORE COMPLEX PROTEIN NUP155"/>
    <property type="match status" value="1"/>
</dbReference>
<dbReference type="Gene3D" id="1.25.40.450">
    <property type="entry name" value="Nucleoporin, helical domain, N-terminal subdomain"/>
    <property type="match status" value="1"/>
</dbReference>
<evidence type="ECO:0000256" key="10">
    <source>
        <dbReference type="ARBA" id="ARBA00023136"/>
    </source>
</evidence>
<gene>
    <name evidence="15" type="ORF">N8I77_001579</name>
</gene>
<keyword evidence="6" id="KW-0509">mRNA transport</keyword>
<evidence type="ECO:0000256" key="5">
    <source>
        <dbReference type="ARBA" id="ARBA00022448"/>
    </source>
</evidence>